<reference evidence="1" key="1">
    <citation type="journal article" date="2021" name="Nat. Commun.">
        <title>Genomic analyses provide insights into spinach domestication and the genetic basis of agronomic traits.</title>
        <authorList>
            <person name="Cai X."/>
            <person name="Sun X."/>
            <person name="Xu C."/>
            <person name="Sun H."/>
            <person name="Wang X."/>
            <person name="Ge C."/>
            <person name="Zhang Z."/>
            <person name="Wang Q."/>
            <person name="Fei Z."/>
            <person name="Jiao C."/>
            <person name="Wang Q."/>
        </authorList>
    </citation>
    <scope>NUCLEOTIDE SEQUENCE [LARGE SCALE GENOMIC DNA]</scope>
    <source>
        <strain evidence="1">cv. Varoflay</strain>
    </source>
</reference>
<dbReference type="Proteomes" id="UP000813463">
    <property type="component" value="Chromosome 5"/>
</dbReference>
<accession>A0ABM3QNI7</accession>
<keyword evidence="1" id="KW-1185">Reference proteome</keyword>
<evidence type="ECO:0000313" key="4">
    <source>
        <dbReference type="RefSeq" id="XP_056684921.1"/>
    </source>
</evidence>
<sequence>MNMTRILAFKNKPPTHVEFMPQDYASVHQSKPVKPRKHIRQARVMSLHQPRLMSSLGAAQGYINRMYSSKLYGPYTSGDVRAGFGNNGYDARVNDRAWFAVDNKFRNKSRGNGFLGYGDENMDGLNELNRGPIAKASKSIRIGKGRHRRSL</sequence>
<dbReference type="RefSeq" id="XP_056684922.1">
    <property type="nucleotide sequence ID" value="XM_056828944.1"/>
</dbReference>
<dbReference type="RefSeq" id="XP_056684919.1">
    <property type="nucleotide sequence ID" value="XM_056828941.1"/>
</dbReference>
<evidence type="ECO:0000313" key="7">
    <source>
        <dbReference type="RefSeq" id="XP_056684924.1"/>
    </source>
</evidence>
<protein>
    <submittedName>
        <fullName evidence="2 3">YTH domain-containing protein ECT2-like isoform X1</fullName>
    </submittedName>
</protein>
<dbReference type="RefSeq" id="XP_056684924.1">
    <property type="nucleotide sequence ID" value="XM_056828946.1"/>
</dbReference>
<gene>
    <name evidence="2 3 4 5 6 7" type="primary">LOC130461053</name>
</gene>
<evidence type="ECO:0000313" key="5">
    <source>
        <dbReference type="RefSeq" id="XP_056684922.1"/>
    </source>
</evidence>
<dbReference type="RefSeq" id="XP_056684923.1">
    <property type="nucleotide sequence ID" value="XM_056828945.1"/>
</dbReference>
<evidence type="ECO:0000313" key="6">
    <source>
        <dbReference type="RefSeq" id="XP_056684923.1"/>
    </source>
</evidence>
<organism evidence="1 4">
    <name type="scientific">Spinacia oleracea</name>
    <name type="common">Spinach</name>
    <dbReference type="NCBI Taxonomy" id="3562"/>
    <lineage>
        <taxon>Eukaryota</taxon>
        <taxon>Viridiplantae</taxon>
        <taxon>Streptophyta</taxon>
        <taxon>Embryophyta</taxon>
        <taxon>Tracheophyta</taxon>
        <taxon>Spermatophyta</taxon>
        <taxon>Magnoliopsida</taxon>
        <taxon>eudicotyledons</taxon>
        <taxon>Gunneridae</taxon>
        <taxon>Pentapetalae</taxon>
        <taxon>Caryophyllales</taxon>
        <taxon>Chenopodiaceae</taxon>
        <taxon>Chenopodioideae</taxon>
        <taxon>Anserineae</taxon>
        <taxon>Spinacia</taxon>
    </lineage>
</organism>
<proteinExistence type="predicted"/>
<evidence type="ECO:0000313" key="1">
    <source>
        <dbReference type="Proteomes" id="UP000813463"/>
    </source>
</evidence>
<evidence type="ECO:0000313" key="2">
    <source>
        <dbReference type="RefSeq" id="XP_056684919.1"/>
    </source>
</evidence>
<dbReference type="RefSeq" id="XP_056684920.1">
    <property type="nucleotide sequence ID" value="XM_056828942.1"/>
</dbReference>
<reference evidence="2 3" key="2">
    <citation type="submission" date="2025-05" db="UniProtKB">
        <authorList>
            <consortium name="RefSeq"/>
        </authorList>
    </citation>
    <scope>IDENTIFICATION</scope>
    <source>
        <tissue evidence="2 3">Leaf</tissue>
    </source>
</reference>
<name>A0ABM3QNI7_SPIOL</name>
<evidence type="ECO:0000313" key="3">
    <source>
        <dbReference type="RefSeq" id="XP_056684920.1"/>
    </source>
</evidence>
<dbReference type="RefSeq" id="XP_056684921.1">
    <property type="nucleotide sequence ID" value="XM_056828943.1"/>
</dbReference>
<dbReference type="GeneID" id="130461053"/>